<dbReference type="SMART" id="SM00448">
    <property type="entry name" value="REC"/>
    <property type="match status" value="1"/>
</dbReference>
<name>A0A0D5NG21_9BACL</name>
<reference evidence="13" key="2">
    <citation type="submission" date="2015-03" db="EMBL/GenBank/DDBJ databases">
        <title>Genome sequence of Paenibacillus beijingensis strain DSM 24997T.</title>
        <authorList>
            <person name="Kwak Y."/>
            <person name="Shin J.-H."/>
        </authorList>
    </citation>
    <scope>NUCLEOTIDE SEQUENCE [LARGE SCALE GENOMIC DNA]</scope>
    <source>
        <strain evidence="13">DSM 24997</strain>
    </source>
</reference>
<dbReference type="SUPFAM" id="SSF46689">
    <property type="entry name" value="Homeodomain-like"/>
    <property type="match status" value="2"/>
</dbReference>
<evidence type="ECO:0000313" key="12">
    <source>
        <dbReference type="EMBL" id="AJY74090.1"/>
    </source>
</evidence>
<dbReference type="PROSITE" id="PS50110">
    <property type="entry name" value="RESPONSE_REGULATORY"/>
    <property type="match status" value="1"/>
</dbReference>
<evidence type="ECO:0000256" key="1">
    <source>
        <dbReference type="ARBA" id="ARBA00004496"/>
    </source>
</evidence>
<feature type="coiled-coil region" evidence="9">
    <location>
        <begin position="108"/>
        <end position="145"/>
    </location>
</feature>
<evidence type="ECO:0000256" key="3">
    <source>
        <dbReference type="ARBA" id="ARBA00022553"/>
    </source>
</evidence>
<dbReference type="Gene3D" id="3.40.50.2300">
    <property type="match status" value="1"/>
</dbReference>
<accession>A0A0D5NG21</accession>
<dbReference type="SMART" id="SM00342">
    <property type="entry name" value="HTH_ARAC"/>
    <property type="match status" value="1"/>
</dbReference>
<organism evidence="12 13">
    <name type="scientific">Paenibacillus beijingensis</name>
    <dbReference type="NCBI Taxonomy" id="1126833"/>
    <lineage>
        <taxon>Bacteria</taxon>
        <taxon>Bacillati</taxon>
        <taxon>Bacillota</taxon>
        <taxon>Bacilli</taxon>
        <taxon>Bacillales</taxon>
        <taxon>Paenibacillaceae</taxon>
        <taxon>Paenibacillus</taxon>
    </lineage>
</organism>
<keyword evidence="13" id="KW-1185">Reference proteome</keyword>
<dbReference type="GO" id="GO:0003700">
    <property type="term" value="F:DNA-binding transcription factor activity"/>
    <property type="evidence" value="ECO:0007669"/>
    <property type="project" value="InterPro"/>
</dbReference>
<evidence type="ECO:0000259" key="11">
    <source>
        <dbReference type="PROSITE" id="PS50110"/>
    </source>
</evidence>
<dbReference type="CDD" id="cd17536">
    <property type="entry name" value="REC_YesN-like"/>
    <property type="match status" value="1"/>
</dbReference>
<dbReference type="Proteomes" id="UP000032633">
    <property type="component" value="Chromosome"/>
</dbReference>
<dbReference type="InterPro" id="IPR018060">
    <property type="entry name" value="HTH_AraC"/>
</dbReference>
<dbReference type="PANTHER" id="PTHR42713:SF3">
    <property type="entry name" value="TRANSCRIPTIONAL REGULATORY PROTEIN HPTR"/>
    <property type="match status" value="1"/>
</dbReference>
<dbReference type="InterPro" id="IPR051552">
    <property type="entry name" value="HptR"/>
</dbReference>
<dbReference type="AlphaFoldDB" id="A0A0D5NG21"/>
<keyword evidence="9" id="KW-0175">Coiled coil</keyword>
<keyword evidence="2" id="KW-0963">Cytoplasm</keyword>
<dbReference type="InterPro" id="IPR011006">
    <property type="entry name" value="CheY-like_superfamily"/>
</dbReference>
<evidence type="ECO:0000256" key="5">
    <source>
        <dbReference type="ARBA" id="ARBA00023015"/>
    </source>
</evidence>
<evidence type="ECO:0000259" key="10">
    <source>
        <dbReference type="PROSITE" id="PS01124"/>
    </source>
</evidence>
<keyword evidence="7" id="KW-0804">Transcription</keyword>
<evidence type="ECO:0000256" key="9">
    <source>
        <dbReference type="SAM" id="Coils"/>
    </source>
</evidence>
<dbReference type="Pfam" id="PF12833">
    <property type="entry name" value="HTH_18"/>
    <property type="match status" value="1"/>
</dbReference>
<dbReference type="InterPro" id="IPR018062">
    <property type="entry name" value="HTH_AraC-typ_CS"/>
</dbReference>
<dbReference type="InterPro" id="IPR020449">
    <property type="entry name" value="Tscrpt_reg_AraC-type_HTH"/>
</dbReference>
<keyword evidence="3 8" id="KW-0597">Phosphoprotein</keyword>
<feature type="modified residue" description="4-aspartylphosphate" evidence="8">
    <location>
        <position position="54"/>
    </location>
</feature>
<dbReference type="PRINTS" id="PR00032">
    <property type="entry name" value="HTHARAC"/>
</dbReference>
<keyword evidence="4" id="KW-0902">Two-component regulatory system</keyword>
<feature type="domain" description="Response regulatory" evidence="11">
    <location>
        <begin position="2"/>
        <end position="119"/>
    </location>
</feature>
<dbReference type="HOGENOM" id="CLU_000445_5_0_9"/>
<sequence>MRVLLVDDEPHVRKSVRLLIDWKSLGIDTVLEADNGVAATTIIQAMEPEIVIMDMMMPFKNGMELLEWMQQHGGGRSIIVISGHSDFEFMRHAIRHGGMDYLLKPVDKSELQKAVRKAVDSCNAAKQQMLELRQLSGEMNEMRSLRRDKLLAELLAGPASETVQEALLRELPSLRNVKRCTAAIIRPGFAERGMSGLPASRLHELLLNVVSIAGRALGPEEKGLAFLSGTDIREVALLIWDGLPEAVSLAGAIAQTLSESLKVRCDIGVGGEREFPHFLHQSYREASEALRSRNMLHLHNAVQQWSQETRERDGRLKFYKFEETIYLAIRSANAGQIEAVVRQWIDSIRAVGFLPLNVLQQWREEYQLFKTRLAEELLPNDSGQREDEPAFLIPLQEDGGFSLEGLQQELNADLIRLQQQLLRVQQSANRNVIGEIAQFLESNYMRDITLQEISDRFYLNKEYISRRFKNQFDETITDYVNRIRIKKAKVLLLNPQLKIAEIAQMVGYHDDKYFSRVFKKWVGQPPNEYRGSVSGV</sequence>
<dbReference type="PANTHER" id="PTHR42713">
    <property type="entry name" value="HISTIDINE KINASE-RELATED"/>
    <property type="match status" value="1"/>
</dbReference>
<dbReference type="SUPFAM" id="SSF52172">
    <property type="entry name" value="CheY-like"/>
    <property type="match status" value="1"/>
</dbReference>
<proteinExistence type="predicted"/>
<protein>
    <recommendedName>
        <fullName evidence="14">AraC family transcriptional regulator</fullName>
    </recommendedName>
</protein>
<dbReference type="STRING" id="1126833.VN24_05080"/>
<evidence type="ECO:0000256" key="4">
    <source>
        <dbReference type="ARBA" id="ARBA00023012"/>
    </source>
</evidence>
<evidence type="ECO:0008006" key="14">
    <source>
        <dbReference type="Google" id="ProtNLM"/>
    </source>
</evidence>
<dbReference type="GO" id="GO:0043565">
    <property type="term" value="F:sequence-specific DNA binding"/>
    <property type="evidence" value="ECO:0007669"/>
    <property type="project" value="InterPro"/>
</dbReference>
<evidence type="ECO:0000256" key="7">
    <source>
        <dbReference type="ARBA" id="ARBA00023163"/>
    </source>
</evidence>
<dbReference type="GO" id="GO:0000160">
    <property type="term" value="P:phosphorelay signal transduction system"/>
    <property type="evidence" value="ECO:0007669"/>
    <property type="project" value="UniProtKB-KW"/>
</dbReference>
<dbReference type="InterPro" id="IPR009057">
    <property type="entry name" value="Homeodomain-like_sf"/>
</dbReference>
<evidence type="ECO:0000256" key="6">
    <source>
        <dbReference type="ARBA" id="ARBA00023125"/>
    </source>
</evidence>
<evidence type="ECO:0000313" key="13">
    <source>
        <dbReference type="Proteomes" id="UP000032633"/>
    </source>
</evidence>
<dbReference type="PROSITE" id="PS01124">
    <property type="entry name" value="HTH_ARAC_FAMILY_2"/>
    <property type="match status" value="1"/>
</dbReference>
<feature type="domain" description="HTH araC/xylS-type" evidence="10">
    <location>
        <begin position="434"/>
        <end position="532"/>
    </location>
</feature>
<dbReference type="EMBL" id="CP011058">
    <property type="protein sequence ID" value="AJY74090.1"/>
    <property type="molecule type" value="Genomic_DNA"/>
</dbReference>
<evidence type="ECO:0000256" key="2">
    <source>
        <dbReference type="ARBA" id="ARBA00022490"/>
    </source>
</evidence>
<dbReference type="InterPro" id="IPR041522">
    <property type="entry name" value="CdaR_GGDEF"/>
</dbReference>
<dbReference type="InterPro" id="IPR001789">
    <property type="entry name" value="Sig_transdc_resp-reg_receiver"/>
</dbReference>
<reference evidence="12 13" key="1">
    <citation type="journal article" date="2015" name="J. Biotechnol.">
        <title>Complete genome sequence of Paenibacillus beijingensis 7188(T) (=DSM 24997(T)), a novel rhizobacterium from jujube garden soil.</title>
        <authorList>
            <person name="Kwak Y."/>
            <person name="Shin J.H."/>
        </authorList>
    </citation>
    <scope>NUCLEOTIDE SEQUENCE [LARGE SCALE GENOMIC DNA]</scope>
    <source>
        <strain evidence="12 13">DSM 24997</strain>
    </source>
</reference>
<dbReference type="RefSeq" id="WP_045669526.1">
    <property type="nucleotide sequence ID" value="NZ_CP011058.1"/>
</dbReference>
<dbReference type="GO" id="GO:0005737">
    <property type="term" value="C:cytoplasm"/>
    <property type="evidence" value="ECO:0007669"/>
    <property type="project" value="UniProtKB-SubCell"/>
</dbReference>
<dbReference type="Pfam" id="PF00072">
    <property type="entry name" value="Response_reg"/>
    <property type="match status" value="1"/>
</dbReference>
<keyword evidence="6" id="KW-0238">DNA-binding</keyword>
<gene>
    <name evidence="12" type="ORF">VN24_05080</name>
</gene>
<evidence type="ECO:0000256" key="8">
    <source>
        <dbReference type="PROSITE-ProRule" id="PRU00169"/>
    </source>
</evidence>
<keyword evidence="5" id="KW-0805">Transcription regulation</keyword>
<dbReference type="OrthoDB" id="159632at2"/>
<dbReference type="PATRIC" id="fig|1126833.4.peg.1123"/>
<dbReference type="Gene3D" id="1.10.10.60">
    <property type="entry name" value="Homeodomain-like"/>
    <property type="match status" value="2"/>
</dbReference>
<dbReference type="Pfam" id="PF17853">
    <property type="entry name" value="GGDEF_2"/>
    <property type="match status" value="1"/>
</dbReference>
<dbReference type="KEGG" id="pbj:VN24_05080"/>
<comment type="subcellular location">
    <subcellularLocation>
        <location evidence="1">Cytoplasm</location>
    </subcellularLocation>
</comment>
<dbReference type="PROSITE" id="PS00041">
    <property type="entry name" value="HTH_ARAC_FAMILY_1"/>
    <property type="match status" value="1"/>
</dbReference>